<dbReference type="GO" id="GO:0000270">
    <property type="term" value="P:peptidoglycan metabolic process"/>
    <property type="evidence" value="ECO:0007669"/>
    <property type="project" value="TreeGrafter"/>
</dbReference>
<dbReference type="CDD" id="cd06259">
    <property type="entry name" value="YdcF-like"/>
    <property type="match status" value="1"/>
</dbReference>
<organism evidence="3 4">
    <name type="scientific">Meiothermus granaticius NBRC 107808</name>
    <dbReference type="NCBI Taxonomy" id="1227551"/>
    <lineage>
        <taxon>Bacteria</taxon>
        <taxon>Thermotogati</taxon>
        <taxon>Deinococcota</taxon>
        <taxon>Deinococci</taxon>
        <taxon>Thermales</taxon>
        <taxon>Thermaceae</taxon>
        <taxon>Meiothermus</taxon>
    </lineage>
</organism>
<evidence type="ECO:0000259" key="2">
    <source>
        <dbReference type="Pfam" id="PF02698"/>
    </source>
</evidence>
<gene>
    <name evidence="3" type="ORF">Mgrana_02117</name>
</gene>
<comment type="caution">
    <text evidence="3">The sequence shown here is derived from an EMBL/GenBank/DDBJ whole genome shotgun (WGS) entry which is preliminary data.</text>
</comment>
<reference evidence="3 4" key="1">
    <citation type="submission" date="2018-08" db="EMBL/GenBank/DDBJ databases">
        <title>Meiothermus granaticius genome AF-68 sequencing project.</title>
        <authorList>
            <person name="Da Costa M.S."/>
            <person name="Albuquerque L."/>
            <person name="Raposo P."/>
            <person name="Froufe H.J.C."/>
            <person name="Barroso C.S."/>
            <person name="Egas C."/>
        </authorList>
    </citation>
    <scope>NUCLEOTIDE SEQUENCE [LARGE SCALE GENOMIC DNA]</scope>
    <source>
        <strain evidence="3 4">AF-68</strain>
    </source>
</reference>
<keyword evidence="1" id="KW-1133">Transmembrane helix</keyword>
<name>A0A399F8D6_9DEIN</name>
<sequence>MRLAQRLGIAAGISLLLLPIGILLDDGLSSRWVFLLWLLGSLLGLTVWSFRVLILGAALGALGVAAVLFTPLLPRLAQALVVSEAPHPADLIVVLGGGMQCGSGSLEASSLARLEKGLELWKAGYAPRITLSDTVGEIFGDARCPSLGLEAARRVEALYGPDGPEIVMLPQMRTTHTEALATAQVAQAKGFHRLLLVTTPTHSRRALAAFRKLGLNVTSVPSSEPRFDMTLRLPIDRLRALSAVSREYLGWLIYRLRGWV</sequence>
<dbReference type="Pfam" id="PF02698">
    <property type="entry name" value="DUF218"/>
    <property type="match status" value="1"/>
</dbReference>
<dbReference type="InterPro" id="IPR051599">
    <property type="entry name" value="Cell_Envelope_Assoc"/>
</dbReference>
<dbReference type="PANTHER" id="PTHR30336:SF4">
    <property type="entry name" value="ENVELOPE BIOGENESIS FACTOR ELYC"/>
    <property type="match status" value="1"/>
</dbReference>
<dbReference type="EMBL" id="QWLB01000028">
    <property type="protein sequence ID" value="RIH91936.1"/>
    <property type="molecule type" value="Genomic_DNA"/>
</dbReference>
<feature type="transmembrane region" description="Helical" evidence="1">
    <location>
        <begin position="7"/>
        <end position="24"/>
    </location>
</feature>
<keyword evidence="1" id="KW-0472">Membrane</keyword>
<evidence type="ECO:0000313" key="3">
    <source>
        <dbReference type="EMBL" id="RIH91936.1"/>
    </source>
</evidence>
<dbReference type="PANTHER" id="PTHR30336">
    <property type="entry name" value="INNER MEMBRANE PROTEIN, PROBABLE PERMEASE"/>
    <property type="match status" value="1"/>
</dbReference>
<dbReference type="RefSeq" id="WP_240631332.1">
    <property type="nucleotide sequence ID" value="NZ_BJXM01000010.1"/>
</dbReference>
<accession>A0A399F8D6</accession>
<dbReference type="GO" id="GO:0005886">
    <property type="term" value="C:plasma membrane"/>
    <property type="evidence" value="ECO:0007669"/>
    <property type="project" value="TreeGrafter"/>
</dbReference>
<dbReference type="Proteomes" id="UP000266178">
    <property type="component" value="Unassembled WGS sequence"/>
</dbReference>
<dbReference type="Gene3D" id="3.40.50.620">
    <property type="entry name" value="HUPs"/>
    <property type="match status" value="1"/>
</dbReference>
<dbReference type="InterPro" id="IPR003848">
    <property type="entry name" value="DUF218"/>
</dbReference>
<protein>
    <recommendedName>
        <fullName evidence="2">DUF218 domain-containing protein</fullName>
    </recommendedName>
</protein>
<evidence type="ECO:0000256" key="1">
    <source>
        <dbReference type="SAM" id="Phobius"/>
    </source>
</evidence>
<feature type="transmembrane region" description="Helical" evidence="1">
    <location>
        <begin position="53"/>
        <end position="73"/>
    </location>
</feature>
<feature type="transmembrane region" description="Helical" evidence="1">
    <location>
        <begin position="30"/>
        <end position="48"/>
    </location>
</feature>
<dbReference type="InterPro" id="IPR014729">
    <property type="entry name" value="Rossmann-like_a/b/a_fold"/>
</dbReference>
<feature type="domain" description="DUF218" evidence="2">
    <location>
        <begin position="90"/>
        <end position="250"/>
    </location>
</feature>
<dbReference type="GO" id="GO:0043164">
    <property type="term" value="P:Gram-negative-bacterium-type cell wall biogenesis"/>
    <property type="evidence" value="ECO:0007669"/>
    <property type="project" value="TreeGrafter"/>
</dbReference>
<proteinExistence type="predicted"/>
<dbReference type="AlphaFoldDB" id="A0A399F8D6"/>
<keyword evidence="1" id="KW-0812">Transmembrane</keyword>
<keyword evidence="4" id="KW-1185">Reference proteome</keyword>
<evidence type="ECO:0000313" key="4">
    <source>
        <dbReference type="Proteomes" id="UP000266178"/>
    </source>
</evidence>